<comment type="similarity">
    <text evidence="2">Belongs to the DNA repair enzymes AP/ExoA family.</text>
</comment>
<dbReference type="PANTHER" id="PTHR22748">
    <property type="entry name" value="AP ENDONUCLEASE"/>
    <property type="match status" value="1"/>
</dbReference>
<evidence type="ECO:0000313" key="7">
    <source>
        <dbReference type="EMBL" id="KAG2564757.1"/>
    </source>
</evidence>
<dbReference type="InterPro" id="IPR036691">
    <property type="entry name" value="Endo/exonu/phosph_ase_sf"/>
</dbReference>
<feature type="non-terminal residue" evidence="7">
    <location>
        <position position="1"/>
    </location>
</feature>
<sequence>NLLCWNVRDLNRQARKDVVDQTVANCSCHLVCLQETRLDQIDTATTAYLGGFRLSNYAFKPAAGVLGNRGGLLLLWNNDHLDVSEITIGEFHISATFCVRECGTLFRLTNVYRPSRHNRKLTFLREMESIKPPQGTKWMIVGDFNLIYKATDKNNRNLNR</sequence>
<organism evidence="7 8">
    <name type="scientific">Panicum virgatum</name>
    <name type="common">Blackwell switchgrass</name>
    <dbReference type="NCBI Taxonomy" id="38727"/>
    <lineage>
        <taxon>Eukaryota</taxon>
        <taxon>Viridiplantae</taxon>
        <taxon>Streptophyta</taxon>
        <taxon>Embryophyta</taxon>
        <taxon>Tracheophyta</taxon>
        <taxon>Spermatophyta</taxon>
        <taxon>Magnoliopsida</taxon>
        <taxon>Liliopsida</taxon>
        <taxon>Poales</taxon>
        <taxon>Poaceae</taxon>
        <taxon>PACMAD clade</taxon>
        <taxon>Panicoideae</taxon>
        <taxon>Panicodae</taxon>
        <taxon>Paniceae</taxon>
        <taxon>Panicinae</taxon>
        <taxon>Panicum</taxon>
        <taxon>Panicum sect. Hiantes</taxon>
    </lineage>
</organism>
<evidence type="ECO:0000256" key="4">
    <source>
        <dbReference type="ARBA" id="ARBA00022801"/>
    </source>
</evidence>
<evidence type="ECO:0000256" key="1">
    <source>
        <dbReference type="ARBA" id="ARBA00001946"/>
    </source>
</evidence>
<evidence type="ECO:0000256" key="5">
    <source>
        <dbReference type="ARBA" id="ARBA00022842"/>
    </source>
</evidence>
<dbReference type="GO" id="GO:0046872">
    <property type="term" value="F:metal ion binding"/>
    <property type="evidence" value="ECO:0007669"/>
    <property type="project" value="UniProtKB-KW"/>
</dbReference>
<name>A0A8T0PQY2_PANVG</name>
<comment type="caution">
    <text evidence="7">The sequence shown here is derived from an EMBL/GenBank/DDBJ whole genome shotgun (WGS) entry which is preliminary data.</text>
</comment>
<dbReference type="GO" id="GO:0006284">
    <property type="term" value="P:base-excision repair"/>
    <property type="evidence" value="ECO:0007669"/>
    <property type="project" value="TreeGrafter"/>
</dbReference>
<gene>
    <name evidence="7" type="ORF">PVAP13_7NG002189</name>
</gene>
<dbReference type="InterPro" id="IPR004808">
    <property type="entry name" value="AP_endonuc_1"/>
</dbReference>
<keyword evidence="3" id="KW-0479">Metal-binding</keyword>
<dbReference type="PANTHER" id="PTHR22748:SF19">
    <property type="entry name" value="ENDONUCLEASE_EXONUCLEASE_PHOSPHATASE DOMAIN-CONTAINING PROTEIN"/>
    <property type="match status" value="1"/>
</dbReference>
<dbReference type="Gene3D" id="3.60.10.10">
    <property type="entry name" value="Endonuclease/exonuclease/phosphatase"/>
    <property type="match status" value="1"/>
</dbReference>
<protein>
    <recommendedName>
        <fullName evidence="6">Endonuclease/exonuclease/phosphatase domain-containing protein</fullName>
    </recommendedName>
</protein>
<dbReference type="GO" id="GO:0003906">
    <property type="term" value="F:DNA-(apurinic or apyrimidinic site) endonuclease activity"/>
    <property type="evidence" value="ECO:0007669"/>
    <property type="project" value="TreeGrafter"/>
</dbReference>
<dbReference type="Pfam" id="PF03372">
    <property type="entry name" value="Exo_endo_phos"/>
    <property type="match status" value="1"/>
</dbReference>
<evidence type="ECO:0000256" key="2">
    <source>
        <dbReference type="ARBA" id="ARBA00007092"/>
    </source>
</evidence>
<proteinExistence type="inferred from homology"/>
<dbReference type="AlphaFoldDB" id="A0A8T0PQY2"/>
<accession>A0A8T0PQY2</accession>
<dbReference type="InterPro" id="IPR005135">
    <property type="entry name" value="Endo/exonuclease/phosphatase"/>
</dbReference>
<dbReference type="EMBL" id="CM029050">
    <property type="protein sequence ID" value="KAG2564757.1"/>
    <property type="molecule type" value="Genomic_DNA"/>
</dbReference>
<comment type="cofactor">
    <cofactor evidence="1">
        <name>Mg(2+)</name>
        <dbReference type="ChEBI" id="CHEBI:18420"/>
    </cofactor>
</comment>
<keyword evidence="8" id="KW-1185">Reference proteome</keyword>
<evidence type="ECO:0000313" key="8">
    <source>
        <dbReference type="Proteomes" id="UP000823388"/>
    </source>
</evidence>
<dbReference type="SUPFAM" id="SSF56219">
    <property type="entry name" value="DNase I-like"/>
    <property type="match status" value="1"/>
</dbReference>
<feature type="domain" description="Endonuclease/exonuclease/phosphatase" evidence="6">
    <location>
        <begin position="5"/>
        <end position="154"/>
    </location>
</feature>
<dbReference type="GO" id="GO:0008081">
    <property type="term" value="F:phosphoric diester hydrolase activity"/>
    <property type="evidence" value="ECO:0007669"/>
    <property type="project" value="TreeGrafter"/>
</dbReference>
<dbReference type="GO" id="GO:0005634">
    <property type="term" value="C:nucleus"/>
    <property type="evidence" value="ECO:0007669"/>
    <property type="project" value="TreeGrafter"/>
</dbReference>
<dbReference type="Proteomes" id="UP000823388">
    <property type="component" value="Chromosome 7N"/>
</dbReference>
<evidence type="ECO:0000259" key="6">
    <source>
        <dbReference type="Pfam" id="PF03372"/>
    </source>
</evidence>
<dbReference type="GO" id="GO:0008311">
    <property type="term" value="F:double-stranded DNA 3'-5' DNA exonuclease activity"/>
    <property type="evidence" value="ECO:0007669"/>
    <property type="project" value="TreeGrafter"/>
</dbReference>
<reference evidence="7" key="1">
    <citation type="submission" date="2020-05" db="EMBL/GenBank/DDBJ databases">
        <title>WGS assembly of Panicum virgatum.</title>
        <authorList>
            <person name="Lovell J.T."/>
            <person name="Jenkins J."/>
            <person name="Shu S."/>
            <person name="Juenger T.E."/>
            <person name="Schmutz J."/>
        </authorList>
    </citation>
    <scope>NUCLEOTIDE SEQUENCE</scope>
    <source>
        <strain evidence="7">AP13</strain>
    </source>
</reference>
<keyword evidence="4" id="KW-0378">Hydrolase</keyword>
<keyword evidence="5" id="KW-0460">Magnesium</keyword>
<evidence type="ECO:0000256" key="3">
    <source>
        <dbReference type="ARBA" id="ARBA00022723"/>
    </source>
</evidence>